<dbReference type="WBParaSite" id="PS1159_v2.g7388.t1">
    <property type="protein sequence ID" value="PS1159_v2.g7388.t1"/>
    <property type="gene ID" value="PS1159_v2.g7388"/>
</dbReference>
<name>A0AC35GPT3_9BILA</name>
<sequence>MKIVLFFMCFWCFFASTEGYKCYNTTLTDQTTDDCKYCGFHSFSKGCGISPPETIRFCLNETLLKYSNDPSVSASPIINFTDLNKCFAPISKSCTQLLMICTGDECNFDCSSPLPLLCTTSTTLPSSSPSASTSPSSSTDTPPSLSTMIQYNLSLITFCAVLFKIKSLINV</sequence>
<proteinExistence type="predicted"/>
<reference evidence="2" key="1">
    <citation type="submission" date="2022-11" db="UniProtKB">
        <authorList>
            <consortium name="WormBaseParasite"/>
        </authorList>
    </citation>
    <scope>IDENTIFICATION</scope>
</reference>
<organism evidence="1 2">
    <name type="scientific">Panagrolaimus sp. PS1159</name>
    <dbReference type="NCBI Taxonomy" id="55785"/>
    <lineage>
        <taxon>Eukaryota</taxon>
        <taxon>Metazoa</taxon>
        <taxon>Ecdysozoa</taxon>
        <taxon>Nematoda</taxon>
        <taxon>Chromadorea</taxon>
        <taxon>Rhabditida</taxon>
        <taxon>Tylenchina</taxon>
        <taxon>Panagrolaimomorpha</taxon>
        <taxon>Panagrolaimoidea</taxon>
        <taxon>Panagrolaimidae</taxon>
        <taxon>Panagrolaimus</taxon>
    </lineage>
</organism>
<protein>
    <submittedName>
        <fullName evidence="2">Uncharacterized protein</fullName>
    </submittedName>
</protein>
<accession>A0AC35GPT3</accession>
<evidence type="ECO:0000313" key="2">
    <source>
        <dbReference type="WBParaSite" id="PS1159_v2.g7388.t1"/>
    </source>
</evidence>
<evidence type="ECO:0000313" key="1">
    <source>
        <dbReference type="Proteomes" id="UP000887580"/>
    </source>
</evidence>
<dbReference type="Proteomes" id="UP000887580">
    <property type="component" value="Unplaced"/>
</dbReference>